<name>A0ABW9QNH1_9ACTN</name>
<sequence length="88" mass="9755">MLAVASEPGPLLFIVDHAHWLDRSSARILAFMARRLVAEPVGVLFATRDPGGDKRERSQRSPAVHSDRRRWSQPGSVPSHRGPNPPPE</sequence>
<evidence type="ECO:0000313" key="3">
    <source>
        <dbReference type="Proteomes" id="UP000437736"/>
    </source>
</evidence>
<comment type="caution">
    <text evidence="2">The sequence shown here is derived from an EMBL/GenBank/DDBJ whole genome shotgun (WGS) entry which is preliminary data.</text>
</comment>
<keyword evidence="3" id="KW-1185">Reference proteome</keyword>
<dbReference type="Proteomes" id="UP000437736">
    <property type="component" value="Unassembled WGS sequence"/>
</dbReference>
<protein>
    <submittedName>
        <fullName evidence="2">Uncharacterized protein</fullName>
    </submittedName>
</protein>
<dbReference type="EMBL" id="WJHE01000022">
    <property type="protein sequence ID" value="MST31234.1"/>
    <property type="molecule type" value="Genomic_DNA"/>
</dbReference>
<reference evidence="2 3" key="1">
    <citation type="submission" date="2019-11" db="EMBL/GenBank/DDBJ databases">
        <title>Acidiferrimicrobium australis gen. nov., sp. nov., an acidophilic and obligately heterotrophic, member of the Actinobacteria that catalyses dissimilatory oxido- reduction of iron isolated from metal-rich acidic water in Chile.</title>
        <authorList>
            <person name="Gonzalez D."/>
            <person name="Huber K."/>
            <person name="Hedrich S."/>
            <person name="Rojas-Villalobos C."/>
            <person name="Quatrini R."/>
            <person name="Dinamarca M.A."/>
            <person name="Schwarz A."/>
            <person name="Canales C."/>
            <person name="Nancucheo I."/>
        </authorList>
    </citation>
    <scope>NUCLEOTIDE SEQUENCE [LARGE SCALE GENOMIC DNA]</scope>
    <source>
        <strain evidence="2 3">USS-CCA1</strain>
    </source>
</reference>
<feature type="compositionally biased region" description="Basic and acidic residues" evidence="1">
    <location>
        <begin position="50"/>
        <end position="70"/>
    </location>
</feature>
<feature type="region of interest" description="Disordered" evidence="1">
    <location>
        <begin position="43"/>
        <end position="88"/>
    </location>
</feature>
<proteinExistence type="predicted"/>
<evidence type="ECO:0000256" key="1">
    <source>
        <dbReference type="SAM" id="MobiDB-lite"/>
    </source>
</evidence>
<gene>
    <name evidence="2" type="ORF">GHK86_00615</name>
</gene>
<accession>A0ABW9QNH1</accession>
<organism evidence="2 3">
    <name type="scientific">Acidiferrimicrobium australe</name>
    <dbReference type="NCBI Taxonomy" id="2664430"/>
    <lineage>
        <taxon>Bacteria</taxon>
        <taxon>Bacillati</taxon>
        <taxon>Actinomycetota</taxon>
        <taxon>Acidimicrobiia</taxon>
        <taxon>Acidimicrobiales</taxon>
        <taxon>Acidimicrobiaceae</taxon>
        <taxon>Acidiferrimicrobium</taxon>
    </lineage>
</organism>
<evidence type="ECO:0000313" key="2">
    <source>
        <dbReference type="EMBL" id="MST31234.1"/>
    </source>
</evidence>